<dbReference type="PANTHER" id="PTHR37422">
    <property type="entry name" value="TEICHURONIC ACID BIOSYNTHESIS PROTEIN TUAE"/>
    <property type="match status" value="1"/>
</dbReference>
<feature type="transmembrane region" description="Helical" evidence="1">
    <location>
        <begin position="180"/>
        <end position="200"/>
    </location>
</feature>
<gene>
    <name evidence="2" type="ORF">UU57_C0020G0010</name>
</gene>
<comment type="caution">
    <text evidence="2">The sequence shown here is derived from an EMBL/GenBank/DDBJ whole genome shotgun (WGS) entry which is preliminary data.</text>
</comment>
<proteinExistence type="predicted"/>
<evidence type="ECO:0000313" key="3">
    <source>
        <dbReference type="Proteomes" id="UP000034286"/>
    </source>
</evidence>
<organism evidence="2 3">
    <name type="scientific">Candidatus Woesebacteria bacterium GW2011_GWE1_41_24</name>
    <dbReference type="NCBI Taxonomy" id="1618597"/>
    <lineage>
        <taxon>Bacteria</taxon>
        <taxon>Candidatus Woeseibacteriota</taxon>
    </lineage>
</organism>
<protein>
    <submittedName>
        <fullName evidence="2">Lipid A core-O-antigen ligase-like protein enyme</fullName>
    </submittedName>
</protein>
<keyword evidence="1" id="KW-1133">Transmembrane helix</keyword>
<feature type="transmembrane region" description="Helical" evidence="1">
    <location>
        <begin position="71"/>
        <end position="90"/>
    </location>
</feature>
<keyword evidence="1" id="KW-0812">Transmembrane</keyword>
<dbReference type="Proteomes" id="UP000034286">
    <property type="component" value="Unassembled WGS sequence"/>
</dbReference>
<name>A0A0G0VUD1_9BACT</name>
<dbReference type="PANTHER" id="PTHR37422:SF13">
    <property type="entry name" value="LIPOPOLYSACCHARIDE BIOSYNTHESIS PROTEIN PA4999-RELATED"/>
    <property type="match status" value="1"/>
</dbReference>
<keyword evidence="2" id="KW-0436">Ligase</keyword>
<sequence>YSTFPHPNALAGFIGLTAIFLIFNRFISNKVLMTFGYLLISVVFILAFSMSAYIAFFICIILYFVFKLKIFNQKALTLFIVLMSLLSFYLTNFSKSFRERLVLANISGEMISENWVVGAGLNTFIIKETVYGNLENSVWLLQPVHNIYLLVLTEVGLSGIILLSLVLYRFLKNCIKSKNIWGVLSIIFILTTGLFDHYWFTIQQNMLLISLLLGLSLREK</sequence>
<dbReference type="InterPro" id="IPR051533">
    <property type="entry name" value="WaaL-like"/>
</dbReference>
<feature type="transmembrane region" description="Helical" evidence="1">
    <location>
        <begin position="102"/>
        <end position="126"/>
    </location>
</feature>
<accession>A0A0G0VUD1</accession>
<feature type="non-terminal residue" evidence="2">
    <location>
        <position position="1"/>
    </location>
</feature>
<keyword evidence="1" id="KW-0472">Membrane</keyword>
<feature type="transmembrane region" description="Helical" evidence="1">
    <location>
        <begin position="6"/>
        <end position="23"/>
    </location>
</feature>
<feature type="transmembrane region" description="Helical" evidence="1">
    <location>
        <begin position="146"/>
        <end position="168"/>
    </location>
</feature>
<reference evidence="2 3" key="1">
    <citation type="journal article" date="2015" name="Nature">
        <title>rRNA introns, odd ribosomes, and small enigmatic genomes across a large radiation of phyla.</title>
        <authorList>
            <person name="Brown C.T."/>
            <person name="Hug L.A."/>
            <person name="Thomas B.C."/>
            <person name="Sharon I."/>
            <person name="Castelle C.J."/>
            <person name="Singh A."/>
            <person name="Wilkins M.J."/>
            <person name="Williams K.H."/>
            <person name="Banfield J.F."/>
        </authorList>
    </citation>
    <scope>NUCLEOTIDE SEQUENCE [LARGE SCALE GENOMIC DNA]</scope>
</reference>
<dbReference type="GO" id="GO:0016874">
    <property type="term" value="F:ligase activity"/>
    <property type="evidence" value="ECO:0007669"/>
    <property type="project" value="UniProtKB-KW"/>
</dbReference>
<dbReference type="EMBL" id="LCBD01000020">
    <property type="protein sequence ID" value="KKS04474.1"/>
    <property type="molecule type" value="Genomic_DNA"/>
</dbReference>
<dbReference type="AlphaFoldDB" id="A0A0G0VUD1"/>
<evidence type="ECO:0000256" key="1">
    <source>
        <dbReference type="SAM" id="Phobius"/>
    </source>
</evidence>
<evidence type="ECO:0000313" key="2">
    <source>
        <dbReference type="EMBL" id="KKS04474.1"/>
    </source>
</evidence>
<feature type="transmembrane region" description="Helical" evidence="1">
    <location>
        <begin position="35"/>
        <end position="65"/>
    </location>
</feature>